<accession>A0A8S5S952</accession>
<dbReference type="EMBL" id="BK032554">
    <property type="protein sequence ID" value="DAF47347.1"/>
    <property type="molecule type" value="Genomic_DNA"/>
</dbReference>
<evidence type="ECO:0000313" key="1">
    <source>
        <dbReference type="EMBL" id="DAF47347.1"/>
    </source>
</evidence>
<name>A0A8S5S952_9CAUD</name>
<proteinExistence type="predicted"/>
<sequence length="81" mass="9548">MIIVSQDKCTIVNFNNIQNIRIEPYGTHIKSKKIYKIFAGNFEGYATELGTYDTEERAEEILRDIVHWYEIDAKVYNMPED</sequence>
<organism evidence="1">
    <name type="scientific">Siphoviridae sp. ctylc9</name>
    <dbReference type="NCBI Taxonomy" id="2827977"/>
    <lineage>
        <taxon>Viruses</taxon>
        <taxon>Duplodnaviria</taxon>
        <taxon>Heunggongvirae</taxon>
        <taxon>Uroviricota</taxon>
        <taxon>Caudoviricetes</taxon>
    </lineage>
</organism>
<protein>
    <submittedName>
        <fullName evidence="1">Uncharacterized protein</fullName>
    </submittedName>
</protein>
<reference evidence="1" key="1">
    <citation type="journal article" date="2021" name="Proc. Natl. Acad. Sci. U.S.A.">
        <title>A Catalog of Tens of Thousands of Viruses from Human Metagenomes Reveals Hidden Associations with Chronic Diseases.</title>
        <authorList>
            <person name="Tisza M.J."/>
            <person name="Buck C.B."/>
        </authorList>
    </citation>
    <scope>NUCLEOTIDE SEQUENCE</scope>
    <source>
        <strain evidence="1">Ctylc9</strain>
    </source>
</reference>